<accession>A0ABV9EM91</accession>
<sequence length="308" mass="34346">MADKQTLKQQLPHPYNQDLSQVLRRLDRRTAFSRTRLANDPVTAAYIAAAMRLVERHLGPDATRTLRDSGDETSIDRPVLSFLSQRTVAAEVNNNPDPFPQMGSVSTMRSTWRSHSDFIADLLRFGLWSKYQPSHCDVTETADVIEQLIDGPHFVEAMHELGYRDLMTFIDRPKFRLELIAVAAADGDDTIRQAMAENHHGLMEPWIEVCAEILRVRGLQLRTGMTLDMLVTLMTAITEGVALRALIDPEVGIVDHRKQRSLLGTGLLALILGCVERTDDADELSLEEAVSTMVYDLSSRLSGAPPGV</sequence>
<gene>
    <name evidence="1" type="ORF">ACFO8L_27805</name>
</gene>
<evidence type="ECO:0000313" key="1">
    <source>
        <dbReference type="EMBL" id="MFC4589924.1"/>
    </source>
</evidence>
<proteinExistence type="predicted"/>
<comment type="caution">
    <text evidence="1">The sequence shown here is derived from an EMBL/GenBank/DDBJ whole genome shotgun (WGS) entry which is preliminary data.</text>
</comment>
<dbReference type="RefSeq" id="WP_262845387.1">
    <property type="nucleotide sequence ID" value="NZ_JANZYP010000038.1"/>
</dbReference>
<keyword evidence="2" id="KW-1185">Reference proteome</keyword>
<protein>
    <submittedName>
        <fullName evidence="1">Uncharacterized protein</fullName>
    </submittedName>
</protein>
<dbReference type="Proteomes" id="UP001595891">
    <property type="component" value="Unassembled WGS sequence"/>
</dbReference>
<organism evidence="1 2">
    <name type="scientific">Sphaerisporangium corydalis</name>
    <dbReference type="NCBI Taxonomy" id="1441875"/>
    <lineage>
        <taxon>Bacteria</taxon>
        <taxon>Bacillati</taxon>
        <taxon>Actinomycetota</taxon>
        <taxon>Actinomycetes</taxon>
        <taxon>Streptosporangiales</taxon>
        <taxon>Streptosporangiaceae</taxon>
        <taxon>Sphaerisporangium</taxon>
    </lineage>
</organism>
<evidence type="ECO:0000313" key="2">
    <source>
        <dbReference type="Proteomes" id="UP001595891"/>
    </source>
</evidence>
<name>A0ABV9EM91_9ACTN</name>
<dbReference type="EMBL" id="JBHSFN010000019">
    <property type="protein sequence ID" value="MFC4589924.1"/>
    <property type="molecule type" value="Genomic_DNA"/>
</dbReference>
<dbReference type="Gene3D" id="1.10.357.10">
    <property type="entry name" value="Tetracycline Repressor, domain 2"/>
    <property type="match status" value="1"/>
</dbReference>
<reference evidence="2" key="1">
    <citation type="journal article" date="2019" name="Int. J. Syst. Evol. Microbiol.">
        <title>The Global Catalogue of Microorganisms (GCM) 10K type strain sequencing project: providing services to taxonomists for standard genome sequencing and annotation.</title>
        <authorList>
            <consortium name="The Broad Institute Genomics Platform"/>
            <consortium name="The Broad Institute Genome Sequencing Center for Infectious Disease"/>
            <person name="Wu L."/>
            <person name="Ma J."/>
        </authorList>
    </citation>
    <scope>NUCLEOTIDE SEQUENCE [LARGE SCALE GENOMIC DNA]</scope>
    <source>
        <strain evidence="2">CCUG 49560</strain>
    </source>
</reference>